<evidence type="ECO:0000313" key="2">
    <source>
        <dbReference type="EMBL" id="PBK68441.1"/>
    </source>
</evidence>
<sequence length="328" mass="37653">MVNLVSADIFDGTIVVEWIVQGDSCFSNCSEVEIFFDTPSLSIYGDSLYNNDTETYPVFVWNATLAEAAHRNFRTELNLTTYNDFTYGYNQFGYSSLIYYPFDYYTTKVTLSARDTLTSEELGLWVSWSSGKVVDLKMKVWSPASNMATWDETDKIIDMNLIIQRNTLVIVYCLVITFTFWMVTLMICFIMITTVVFGFRQRNEIVVVPIGTVFAFTQLRSSMPGAPEGFGSILDFVGLLPCLILLSISAIAMVGIYLFADPDDPSRRAFTWSELKNAFLHYSKRVWTTSKQCVRRVRFCILTVRWIWRRTPHNIEIPLVNTESENLV</sequence>
<feature type="transmembrane region" description="Helical" evidence="1">
    <location>
        <begin position="233"/>
        <end position="260"/>
    </location>
</feature>
<organism evidence="2 3">
    <name type="scientific">Armillaria solidipes</name>
    <dbReference type="NCBI Taxonomy" id="1076256"/>
    <lineage>
        <taxon>Eukaryota</taxon>
        <taxon>Fungi</taxon>
        <taxon>Dikarya</taxon>
        <taxon>Basidiomycota</taxon>
        <taxon>Agaricomycotina</taxon>
        <taxon>Agaricomycetes</taxon>
        <taxon>Agaricomycetidae</taxon>
        <taxon>Agaricales</taxon>
        <taxon>Marasmiineae</taxon>
        <taxon>Physalacriaceae</taxon>
        <taxon>Armillaria</taxon>
    </lineage>
</organism>
<feature type="transmembrane region" description="Helical" evidence="1">
    <location>
        <begin position="169"/>
        <end position="198"/>
    </location>
</feature>
<dbReference type="EMBL" id="KZ293432">
    <property type="protein sequence ID" value="PBK68441.1"/>
    <property type="molecule type" value="Genomic_DNA"/>
</dbReference>
<reference evidence="3" key="1">
    <citation type="journal article" date="2017" name="Nat. Ecol. Evol.">
        <title>Genome expansion and lineage-specific genetic innovations in the forest pathogenic fungi Armillaria.</title>
        <authorList>
            <person name="Sipos G."/>
            <person name="Prasanna A.N."/>
            <person name="Walter M.C."/>
            <person name="O'Connor E."/>
            <person name="Balint B."/>
            <person name="Krizsan K."/>
            <person name="Kiss B."/>
            <person name="Hess J."/>
            <person name="Varga T."/>
            <person name="Slot J."/>
            <person name="Riley R."/>
            <person name="Boka B."/>
            <person name="Rigling D."/>
            <person name="Barry K."/>
            <person name="Lee J."/>
            <person name="Mihaltcheva S."/>
            <person name="LaButti K."/>
            <person name="Lipzen A."/>
            <person name="Waldron R."/>
            <person name="Moloney N.M."/>
            <person name="Sperisen C."/>
            <person name="Kredics L."/>
            <person name="Vagvoelgyi C."/>
            <person name="Patrignani A."/>
            <person name="Fitzpatrick D."/>
            <person name="Nagy I."/>
            <person name="Doyle S."/>
            <person name="Anderson J.B."/>
            <person name="Grigoriev I.V."/>
            <person name="Gueldener U."/>
            <person name="Muensterkoetter M."/>
            <person name="Nagy L.G."/>
        </authorList>
    </citation>
    <scope>NUCLEOTIDE SEQUENCE [LARGE SCALE GENOMIC DNA]</scope>
    <source>
        <strain evidence="3">28-4</strain>
    </source>
</reference>
<proteinExistence type="predicted"/>
<gene>
    <name evidence="2" type="ORF">ARMSODRAFT_1019578</name>
</gene>
<dbReference type="Proteomes" id="UP000218334">
    <property type="component" value="Unassembled WGS sequence"/>
</dbReference>
<keyword evidence="3" id="KW-1185">Reference proteome</keyword>
<evidence type="ECO:0000313" key="3">
    <source>
        <dbReference type="Proteomes" id="UP000218334"/>
    </source>
</evidence>
<keyword evidence="1" id="KW-1133">Transmembrane helix</keyword>
<keyword evidence="1" id="KW-0472">Membrane</keyword>
<dbReference type="Pfam" id="PF14494">
    <property type="entry name" value="DUF4436"/>
    <property type="match status" value="1"/>
</dbReference>
<protein>
    <submittedName>
        <fullName evidence="2">Uncharacterized protein</fullName>
    </submittedName>
</protein>
<accession>A0A2H3BC40</accession>
<evidence type="ECO:0000256" key="1">
    <source>
        <dbReference type="SAM" id="Phobius"/>
    </source>
</evidence>
<keyword evidence="1" id="KW-0812">Transmembrane</keyword>
<name>A0A2H3BC40_9AGAR</name>
<dbReference type="InterPro" id="IPR027948">
    <property type="entry name" value="DUF4436"/>
</dbReference>
<dbReference type="AlphaFoldDB" id="A0A2H3BC40"/>
<feature type="transmembrane region" description="Helical" evidence="1">
    <location>
        <begin position="205"/>
        <end position="221"/>
    </location>
</feature>